<dbReference type="InterPro" id="IPR017871">
    <property type="entry name" value="ABC_transporter-like_CS"/>
</dbReference>
<evidence type="ECO:0000313" key="5">
    <source>
        <dbReference type="EMBL" id="VDN48712.1"/>
    </source>
</evidence>
<dbReference type="PROSITE" id="PS00211">
    <property type="entry name" value="ABC_TRANSPORTER_1"/>
    <property type="match status" value="1"/>
</dbReference>
<accession>A0A3P7S216</accession>
<gene>
    <name evidence="5" type="ORF">PATL70BA_2807</name>
</gene>
<dbReference type="InterPro" id="IPR003593">
    <property type="entry name" value="AAA+_ATPase"/>
</dbReference>
<reference evidence="5 6" key="1">
    <citation type="submission" date="2018-09" db="EMBL/GenBank/DDBJ databases">
        <authorList>
            <person name="Postec A."/>
        </authorList>
    </citation>
    <scope>NUCLEOTIDE SEQUENCE [LARGE SCALE GENOMIC DNA]</scope>
    <source>
        <strain evidence="5">70B-A</strain>
    </source>
</reference>
<organism evidence="5 6">
    <name type="scientific">Petrocella atlantisensis</name>
    <dbReference type="NCBI Taxonomy" id="2173034"/>
    <lineage>
        <taxon>Bacteria</taxon>
        <taxon>Bacillati</taxon>
        <taxon>Bacillota</taxon>
        <taxon>Clostridia</taxon>
        <taxon>Lachnospirales</taxon>
        <taxon>Vallitaleaceae</taxon>
        <taxon>Petrocella</taxon>
    </lineage>
</organism>
<dbReference type="KEGG" id="cbar:PATL70BA_2807"/>
<dbReference type="GO" id="GO:0005524">
    <property type="term" value="F:ATP binding"/>
    <property type="evidence" value="ECO:0007669"/>
    <property type="project" value="UniProtKB-KW"/>
</dbReference>
<dbReference type="InterPro" id="IPR050763">
    <property type="entry name" value="ABC_transporter_ATP-binding"/>
</dbReference>
<keyword evidence="3" id="KW-0067">ATP-binding</keyword>
<feature type="domain" description="ABC transporter" evidence="4">
    <location>
        <begin position="2"/>
        <end position="230"/>
    </location>
</feature>
<dbReference type="EMBL" id="LR130778">
    <property type="protein sequence ID" value="VDN48712.1"/>
    <property type="molecule type" value="Genomic_DNA"/>
</dbReference>
<dbReference type="AlphaFoldDB" id="A0A3P7S216"/>
<dbReference type="SUPFAM" id="SSF52540">
    <property type="entry name" value="P-loop containing nucleoside triphosphate hydrolases"/>
    <property type="match status" value="1"/>
</dbReference>
<dbReference type="SMART" id="SM00382">
    <property type="entry name" value="AAA"/>
    <property type="match status" value="1"/>
</dbReference>
<dbReference type="CDD" id="cd03230">
    <property type="entry name" value="ABC_DR_subfamily_A"/>
    <property type="match status" value="1"/>
</dbReference>
<dbReference type="PANTHER" id="PTHR42711:SF18">
    <property type="entry name" value="ABC TRANSPORTER, ATP-BINDING PROTEIN"/>
    <property type="match status" value="1"/>
</dbReference>
<sequence length="285" mass="32511">MIHIDNLNYIYPKSGKHAIKGIDFNIEKGEIFGFLGPSGAGKTTTQRLIIGLLTGYEGQIQILGKERRLWQKDIFEKIGVAFDFPNLYLKLTALENLKLIGSYYKNCPKDFDSLLDMVGLLADKHQRVENFSKGMKMRLNFIRSIMHDPDLMFFDEPTSGLDPVNARIIKDQILYMKSKGKTIFLTTHNMTVAEQLCDHVAFINDGVVSAIDTPSNLMVEHGNAYVKLRYMHNQQEMETDFPLKNLGENKDFKEILDQDRIITIHSGEATLEDVFIKFTGRKLIG</sequence>
<dbReference type="RefSeq" id="WP_125137807.1">
    <property type="nucleotide sequence ID" value="NZ_LR130778.1"/>
</dbReference>
<dbReference type="GO" id="GO:0016887">
    <property type="term" value="F:ATP hydrolysis activity"/>
    <property type="evidence" value="ECO:0007669"/>
    <property type="project" value="InterPro"/>
</dbReference>
<dbReference type="Gene3D" id="3.40.50.300">
    <property type="entry name" value="P-loop containing nucleotide triphosphate hydrolases"/>
    <property type="match status" value="1"/>
</dbReference>
<keyword evidence="1" id="KW-0813">Transport</keyword>
<evidence type="ECO:0000256" key="1">
    <source>
        <dbReference type="ARBA" id="ARBA00022448"/>
    </source>
</evidence>
<evidence type="ECO:0000259" key="4">
    <source>
        <dbReference type="PROSITE" id="PS50893"/>
    </source>
</evidence>
<dbReference type="PANTHER" id="PTHR42711">
    <property type="entry name" value="ABC TRANSPORTER ATP-BINDING PROTEIN"/>
    <property type="match status" value="1"/>
</dbReference>
<keyword evidence="5" id="KW-0378">Hydrolase</keyword>
<dbReference type="Pfam" id="PF00005">
    <property type="entry name" value="ABC_tran"/>
    <property type="match status" value="1"/>
</dbReference>
<dbReference type="Proteomes" id="UP000279029">
    <property type="component" value="Chromosome"/>
</dbReference>
<dbReference type="EC" id="3.6.3.-" evidence="5"/>
<keyword evidence="2" id="KW-0547">Nucleotide-binding</keyword>
<keyword evidence="6" id="KW-1185">Reference proteome</keyword>
<evidence type="ECO:0000313" key="6">
    <source>
        <dbReference type="Proteomes" id="UP000279029"/>
    </source>
</evidence>
<dbReference type="PROSITE" id="PS50893">
    <property type="entry name" value="ABC_TRANSPORTER_2"/>
    <property type="match status" value="1"/>
</dbReference>
<name>A0A3P7S216_9FIRM</name>
<evidence type="ECO:0000256" key="3">
    <source>
        <dbReference type="ARBA" id="ARBA00022840"/>
    </source>
</evidence>
<dbReference type="InterPro" id="IPR003439">
    <property type="entry name" value="ABC_transporter-like_ATP-bd"/>
</dbReference>
<dbReference type="OrthoDB" id="9804819at2"/>
<proteinExistence type="predicted"/>
<protein>
    <submittedName>
        <fullName evidence="5">Putative enzyme</fullName>
        <ecNumber evidence="5">3.6.3.-</ecNumber>
    </submittedName>
</protein>
<dbReference type="InterPro" id="IPR027417">
    <property type="entry name" value="P-loop_NTPase"/>
</dbReference>
<evidence type="ECO:0000256" key="2">
    <source>
        <dbReference type="ARBA" id="ARBA00022741"/>
    </source>
</evidence>